<name>A0AAX1RTE1_9STAP</name>
<accession>A0AAX1RTE1</accession>
<keyword evidence="2" id="KW-0067">ATP-binding</keyword>
<feature type="transmembrane region" description="Helical" evidence="4">
    <location>
        <begin position="181"/>
        <end position="198"/>
    </location>
</feature>
<dbReference type="GO" id="GO:0005829">
    <property type="term" value="C:cytosol"/>
    <property type="evidence" value="ECO:0007669"/>
    <property type="project" value="TreeGrafter"/>
</dbReference>
<evidence type="ECO:0000259" key="5">
    <source>
        <dbReference type="SMART" id="SM00534"/>
    </source>
</evidence>
<dbReference type="PANTHER" id="PTHR11361:SF152">
    <property type="entry name" value="DNA MISMATCH REPAIR PROTEIN"/>
    <property type="match status" value="1"/>
</dbReference>
<feature type="domain" description="DNA mismatch repair proteins mutS family" evidence="5">
    <location>
        <begin position="348"/>
        <end position="533"/>
    </location>
</feature>
<dbReference type="InterPro" id="IPR027417">
    <property type="entry name" value="P-loop_NTPase"/>
</dbReference>
<gene>
    <name evidence="6" type="ORF">DOS76_09350</name>
</gene>
<dbReference type="EMBL" id="QKYD01000132">
    <property type="protein sequence ID" value="REI20261.1"/>
    <property type="molecule type" value="Genomic_DNA"/>
</dbReference>
<proteinExistence type="predicted"/>
<organism evidence="6 7">
    <name type="scientific">Staphylococcus felis</name>
    <dbReference type="NCBI Taxonomy" id="46127"/>
    <lineage>
        <taxon>Bacteria</taxon>
        <taxon>Bacillati</taxon>
        <taxon>Bacillota</taxon>
        <taxon>Bacilli</taxon>
        <taxon>Bacillales</taxon>
        <taxon>Staphylococcaceae</taxon>
        <taxon>Staphylococcus</taxon>
    </lineage>
</organism>
<dbReference type="GO" id="GO:0140664">
    <property type="term" value="F:ATP-dependent DNA damage sensor activity"/>
    <property type="evidence" value="ECO:0007669"/>
    <property type="project" value="InterPro"/>
</dbReference>
<evidence type="ECO:0000313" key="6">
    <source>
        <dbReference type="EMBL" id="REI20261.1"/>
    </source>
</evidence>
<keyword evidence="4" id="KW-1133">Transmembrane helix</keyword>
<keyword evidence="4" id="KW-0812">Transmembrane</keyword>
<dbReference type="RefSeq" id="WP_115856326.1">
    <property type="nucleotide sequence ID" value="NZ_CAJUZR010000048.1"/>
</dbReference>
<keyword evidence="1" id="KW-0547">Nucleotide-binding</keyword>
<comment type="caution">
    <text evidence="6">The sequence shown here is derived from an EMBL/GenBank/DDBJ whole genome shotgun (WGS) entry which is preliminary data.</text>
</comment>
<sequence>MSIYQVYLFFVTGIIVVGFILGFIVSLITKKKLVANIQRLWEDKKPSEEFIRPNARFDYQFELRRDNHTGSLVDDKTWSDLNFDTIFHRSNFNFTAIGEMKWYATLRNMFSIQNDELLERFTNEADFRTQVAYRLALIGKVTYPLFPDQIAPIKRNNLFMLCPFLPLISIVIAFINPSVGILFILLSVLFNIGLSAILKKSYNQDLMSLFYSAKVLKQSQLLSRIEGTPKIAVAFQHFKGLGFLVGFLSKADSQSLGGALMMLLKLSLMLDYFFFHIIQSTYYKYQNELLECYDYISNLDNQYTLAMYRRTLDTYCEPIIVETEQKVDFENLIHPLLEDGVPNALNVNQNILLTGSNASGKSTFMKAVAINLILAQTLNIATADKFMYKPGLVYSSMMNVDDILSGDSYFMAELKSIRRLFNRSDDSPVYCFIDEIFKGTNTAERIAASESVLEYLSEQKEHRIIAATHDIEHSERLKRSYENYHFNESIEDYHIYFDYKIKKGKANTRNAIELLRITQFPSDIYQRAKEYVKTIN</sequence>
<dbReference type="Proteomes" id="UP000256337">
    <property type="component" value="Unassembled WGS sequence"/>
</dbReference>
<feature type="transmembrane region" description="Helical" evidence="4">
    <location>
        <begin position="255"/>
        <end position="275"/>
    </location>
</feature>
<dbReference type="SMART" id="SM00534">
    <property type="entry name" value="MUTSac"/>
    <property type="match status" value="1"/>
</dbReference>
<dbReference type="GO" id="GO:0030983">
    <property type="term" value="F:mismatched DNA binding"/>
    <property type="evidence" value="ECO:0007669"/>
    <property type="project" value="InterPro"/>
</dbReference>
<dbReference type="GO" id="GO:0006298">
    <property type="term" value="P:mismatch repair"/>
    <property type="evidence" value="ECO:0007669"/>
    <property type="project" value="InterPro"/>
</dbReference>
<evidence type="ECO:0000256" key="2">
    <source>
        <dbReference type="ARBA" id="ARBA00022840"/>
    </source>
</evidence>
<dbReference type="Gene3D" id="3.40.50.300">
    <property type="entry name" value="P-loop containing nucleotide triphosphate hydrolases"/>
    <property type="match status" value="1"/>
</dbReference>
<reference evidence="6 7" key="1">
    <citation type="journal article" date="2018" name="Vet. Microbiol.">
        <title>Characterisation of Staphylococcus felis isolated from cats using whole genome sequencing.</title>
        <authorList>
            <person name="Worthing K."/>
            <person name="Pang S."/>
            <person name="Trott D.J."/>
            <person name="Abraham S."/>
            <person name="Coombs G.W."/>
            <person name="Jordan D."/>
            <person name="McIntyre L."/>
            <person name="Davies M.R."/>
            <person name="Norris J."/>
        </authorList>
    </citation>
    <scope>NUCLEOTIDE SEQUENCE [LARGE SCALE GENOMIC DNA]</scope>
    <source>
        <strain evidence="6 7">F25</strain>
    </source>
</reference>
<feature type="transmembrane region" description="Helical" evidence="4">
    <location>
        <begin position="6"/>
        <end position="29"/>
    </location>
</feature>
<dbReference type="PANTHER" id="PTHR11361">
    <property type="entry name" value="DNA MISMATCH REPAIR PROTEIN MUTS FAMILY MEMBER"/>
    <property type="match status" value="1"/>
</dbReference>
<keyword evidence="3" id="KW-0238">DNA-binding</keyword>
<evidence type="ECO:0000256" key="3">
    <source>
        <dbReference type="ARBA" id="ARBA00023125"/>
    </source>
</evidence>
<dbReference type="GO" id="GO:0005524">
    <property type="term" value="F:ATP binding"/>
    <property type="evidence" value="ECO:0007669"/>
    <property type="project" value="UniProtKB-KW"/>
</dbReference>
<evidence type="ECO:0000313" key="7">
    <source>
        <dbReference type="Proteomes" id="UP000256337"/>
    </source>
</evidence>
<keyword evidence="4" id="KW-0472">Membrane</keyword>
<dbReference type="InterPro" id="IPR000432">
    <property type="entry name" value="DNA_mismatch_repair_MutS_C"/>
</dbReference>
<dbReference type="SUPFAM" id="SSF52540">
    <property type="entry name" value="P-loop containing nucleoside triphosphate hydrolases"/>
    <property type="match status" value="1"/>
</dbReference>
<dbReference type="InterPro" id="IPR045076">
    <property type="entry name" value="MutS"/>
</dbReference>
<dbReference type="AlphaFoldDB" id="A0AAX1RTE1"/>
<feature type="transmembrane region" description="Helical" evidence="4">
    <location>
        <begin position="158"/>
        <end position="175"/>
    </location>
</feature>
<dbReference type="Pfam" id="PF00488">
    <property type="entry name" value="MutS_V"/>
    <property type="match status" value="1"/>
</dbReference>
<protein>
    <submittedName>
        <fullName evidence="6">MutS family DNA mismatch repair protein</fullName>
    </submittedName>
</protein>
<evidence type="ECO:0000256" key="4">
    <source>
        <dbReference type="SAM" id="Phobius"/>
    </source>
</evidence>
<evidence type="ECO:0000256" key="1">
    <source>
        <dbReference type="ARBA" id="ARBA00022741"/>
    </source>
</evidence>